<proteinExistence type="predicted"/>
<evidence type="ECO:0000313" key="2">
    <source>
        <dbReference type="EMBL" id="KAJ1127044.1"/>
    </source>
</evidence>
<dbReference type="Proteomes" id="UP001066276">
    <property type="component" value="Chromosome 7"/>
</dbReference>
<comment type="caution">
    <text evidence="2">The sequence shown here is derived from an EMBL/GenBank/DDBJ whole genome shotgun (WGS) entry which is preliminary data.</text>
</comment>
<dbReference type="AlphaFoldDB" id="A0AAV7PIK4"/>
<feature type="compositionally biased region" description="Basic and acidic residues" evidence="1">
    <location>
        <begin position="49"/>
        <end position="84"/>
    </location>
</feature>
<reference evidence="2" key="1">
    <citation type="journal article" date="2022" name="bioRxiv">
        <title>Sequencing and chromosome-scale assembly of the giantPleurodeles waltlgenome.</title>
        <authorList>
            <person name="Brown T."/>
            <person name="Elewa A."/>
            <person name="Iarovenko S."/>
            <person name="Subramanian E."/>
            <person name="Araus A.J."/>
            <person name="Petzold A."/>
            <person name="Susuki M."/>
            <person name="Suzuki K.-i.T."/>
            <person name="Hayashi T."/>
            <person name="Toyoda A."/>
            <person name="Oliveira C."/>
            <person name="Osipova E."/>
            <person name="Leigh N.D."/>
            <person name="Simon A."/>
            <person name="Yun M.H."/>
        </authorList>
    </citation>
    <scope>NUCLEOTIDE SEQUENCE</scope>
    <source>
        <strain evidence="2">20211129_DDA</strain>
        <tissue evidence="2">Liver</tissue>
    </source>
</reference>
<name>A0AAV7PIK4_PLEWA</name>
<sequence>MFEFPRRTPKRITSGPIEDRAYVSGRENPTEQEGHDGRSMGDEEEDRTNEEKASQRENKDLVGKETRRTTHGGEDKLRGAAERWRSPDLPTYEAWVQSLTVRQRREQLFVMKTP</sequence>
<dbReference type="EMBL" id="JANPWB010000011">
    <property type="protein sequence ID" value="KAJ1127044.1"/>
    <property type="molecule type" value="Genomic_DNA"/>
</dbReference>
<organism evidence="2 3">
    <name type="scientific">Pleurodeles waltl</name>
    <name type="common">Iberian ribbed newt</name>
    <dbReference type="NCBI Taxonomy" id="8319"/>
    <lineage>
        <taxon>Eukaryota</taxon>
        <taxon>Metazoa</taxon>
        <taxon>Chordata</taxon>
        <taxon>Craniata</taxon>
        <taxon>Vertebrata</taxon>
        <taxon>Euteleostomi</taxon>
        <taxon>Amphibia</taxon>
        <taxon>Batrachia</taxon>
        <taxon>Caudata</taxon>
        <taxon>Salamandroidea</taxon>
        <taxon>Salamandridae</taxon>
        <taxon>Pleurodelinae</taxon>
        <taxon>Pleurodeles</taxon>
    </lineage>
</organism>
<feature type="region of interest" description="Disordered" evidence="1">
    <location>
        <begin position="1"/>
        <end position="84"/>
    </location>
</feature>
<feature type="compositionally biased region" description="Basic and acidic residues" evidence="1">
    <location>
        <begin position="28"/>
        <end position="41"/>
    </location>
</feature>
<gene>
    <name evidence="2" type="ORF">NDU88_005450</name>
</gene>
<protein>
    <submittedName>
        <fullName evidence="2">Uncharacterized protein</fullName>
    </submittedName>
</protein>
<accession>A0AAV7PIK4</accession>
<evidence type="ECO:0000313" key="3">
    <source>
        <dbReference type="Proteomes" id="UP001066276"/>
    </source>
</evidence>
<keyword evidence="3" id="KW-1185">Reference proteome</keyword>
<evidence type="ECO:0000256" key="1">
    <source>
        <dbReference type="SAM" id="MobiDB-lite"/>
    </source>
</evidence>